<reference evidence="2 3" key="1">
    <citation type="submission" date="2018-03" db="EMBL/GenBank/DDBJ databases">
        <title>Whole genome sequencing of Histamine producing bacteria.</title>
        <authorList>
            <person name="Butler K."/>
        </authorList>
    </citation>
    <scope>NUCLEOTIDE SEQUENCE [LARGE SCALE GENOMIC DNA]</scope>
    <source>
        <strain evidence="2 3">DSM 19138</strain>
    </source>
</reference>
<feature type="signal peptide" evidence="1">
    <location>
        <begin position="1"/>
        <end position="27"/>
    </location>
</feature>
<sequence length="254" mass="27334">MFKQSKFAAVMTITALGMASMLAPVQAAEQDPNPADLTQTNTFVWMSADNKGNTKVNLGLAGQYSEGNTFLGLIEHGVKFQNNFKGTDGQNSRLRYFQVLDTGSSLAPKAGASVDYMKGWKHKGVESDIVALGGIAKVNTPMDALTIYPNLAYVTGDIKAGGVKKSVSGYQANLFASLALSESGNYAIFQPQWMDTNIGSKFEMKTGFGAPVTDSGKLWMNVDHVFTSVDLKGVNGGMGRDNDNKFEVGISYYF</sequence>
<name>A0A2T3N6R7_9GAMM</name>
<keyword evidence="1" id="KW-0732">Signal</keyword>
<evidence type="ECO:0000313" key="2">
    <source>
        <dbReference type="EMBL" id="PSW08515.1"/>
    </source>
</evidence>
<dbReference type="OrthoDB" id="6400666at2"/>
<comment type="caution">
    <text evidence="2">The sequence shown here is derived from an EMBL/GenBank/DDBJ whole genome shotgun (WGS) entry which is preliminary data.</text>
</comment>
<evidence type="ECO:0008006" key="4">
    <source>
        <dbReference type="Google" id="ProtNLM"/>
    </source>
</evidence>
<dbReference type="RefSeq" id="WP_107300489.1">
    <property type="nucleotide sequence ID" value="NZ_PYMB01000020.1"/>
</dbReference>
<dbReference type="Proteomes" id="UP000241346">
    <property type="component" value="Unassembled WGS sequence"/>
</dbReference>
<evidence type="ECO:0000256" key="1">
    <source>
        <dbReference type="SAM" id="SignalP"/>
    </source>
</evidence>
<dbReference type="AlphaFoldDB" id="A0A2T3N6R7"/>
<organism evidence="2 3">
    <name type="scientific">Photobacterium rosenbergii</name>
    <dbReference type="NCBI Taxonomy" id="294936"/>
    <lineage>
        <taxon>Bacteria</taxon>
        <taxon>Pseudomonadati</taxon>
        <taxon>Pseudomonadota</taxon>
        <taxon>Gammaproteobacteria</taxon>
        <taxon>Vibrionales</taxon>
        <taxon>Vibrionaceae</taxon>
        <taxon>Photobacterium</taxon>
    </lineage>
</organism>
<accession>A0A2T3N6R7</accession>
<feature type="chain" id="PRO_5015395230" description="Porin" evidence="1">
    <location>
        <begin position="28"/>
        <end position="254"/>
    </location>
</feature>
<protein>
    <recommendedName>
        <fullName evidence="4">Porin</fullName>
    </recommendedName>
</protein>
<evidence type="ECO:0000313" key="3">
    <source>
        <dbReference type="Proteomes" id="UP000241346"/>
    </source>
</evidence>
<gene>
    <name evidence="2" type="ORF">C9J01_23090</name>
</gene>
<proteinExistence type="predicted"/>
<dbReference type="EMBL" id="PYMB01000020">
    <property type="protein sequence ID" value="PSW08515.1"/>
    <property type="molecule type" value="Genomic_DNA"/>
</dbReference>